<evidence type="ECO:0000313" key="3">
    <source>
        <dbReference type="Proteomes" id="UP001497482"/>
    </source>
</evidence>
<accession>A0AAV2KGM2</accession>
<feature type="compositionally biased region" description="Low complexity" evidence="1">
    <location>
        <begin position="17"/>
        <end position="41"/>
    </location>
</feature>
<dbReference type="AlphaFoldDB" id="A0AAV2KGM2"/>
<sequence>MTQTLHLIPCGAGGSGTETSQTGTEASPSETEASPSGTEASPSGTEASPSGTEASQTETEASQTETEASPSGTEASPSGTEASPSGTEASQTETEASQTETEASQTETEASQTETEASPSETEAIAAVFPERCPYLRGPGAVHAGSSQLYLCPAFHPLLMTRGRSRGVCLVPLTDDDVVAPSDAAGEGQAPAGGALPVVTMTTDLGHHRERTTCDCERRGRPRRHG</sequence>
<gene>
    <name evidence="2" type="ORF">KC01_LOCUS17431</name>
</gene>
<dbReference type="Proteomes" id="UP001497482">
    <property type="component" value="Chromosome 18"/>
</dbReference>
<proteinExistence type="predicted"/>
<feature type="compositionally biased region" description="Polar residues" evidence="1">
    <location>
        <begin position="42"/>
        <end position="51"/>
    </location>
</feature>
<evidence type="ECO:0000256" key="1">
    <source>
        <dbReference type="SAM" id="MobiDB-lite"/>
    </source>
</evidence>
<protein>
    <submittedName>
        <fullName evidence="2">Uncharacterized protein</fullName>
    </submittedName>
</protein>
<feature type="region of interest" description="Disordered" evidence="1">
    <location>
        <begin position="1"/>
        <end position="122"/>
    </location>
</feature>
<keyword evidence="3" id="KW-1185">Reference proteome</keyword>
<evidence type="ECO:0000313" key="2">
    <source>
        <dbReference type="EMBL" id="CAL1587471.1"/>
    </source>
</evidence>
<dbReference type="EMBL" id="OZ035840">
    <property type="protein sequence ID" value="CAL1587471.1"/>
    <property type="molecule type" value="Genomic_DNA"/>
</dbReference>
<organism evidence="2 3">
    <name type="scientific">Knipowitschia caucasica</name>
    <name type="common">Caucasian dwarf goby</name>
    <name type="synonym">Pomatoschistus caucasicus</name>
    <dbReference type="NCBI Taxonomy" id="637954"/>
    <lineage>
        <taxon>Eukaryota</taxon>
        <taxon>Metazoa</taxon>
        <taxon>Chordata</taxon>
        <taxon>Craniata</taxon>
        <taxon>Vertebrata</taxon>
        <taxon>Euteleostomi</taxon>
        <taxon>Actinopterygii</taxon>
        <taxon>Neopterygii</taxon>
        <taxon>Teleostei</taxon>
        <taxon>Neoteleostei</taxon>
        <taxon>Acanthomorphata</taxon>
        <taxon>Gobiaria</taxon>
        <taxon>Gobiiformes</taxon>
        <taxon>Gobioidei</taxon>
        <taxon>Gobiidae</taxon>
        <taxon>Gobiinae</taxon>
        <taxon>Knipowitschia</taxon>
    </lineage>
</organism>
<feature type="compositionally biased region" description="Low complexity" evidence="1">
    <location>
        <begin position="87"/>
        <end position="122"/>
    </location>
</feature>
<name>A0AAV2KGM2_KNICA</name>
<reference evidence="2 3" key="1">
    <citation type="submission" date="2024-04" db="EMBL/GenBank/DDBJ databases">
        <authorList>
            <person name="Waldvogel A.-M."/>
            <person name="Schoenle A."/>
        </authorList>
    </citation>
    <scope>NUCLEOTIDE SEQUENCE [LARGE SCALE GENOMIC DNA]</scope>
</reference>
<feature type="compositionally biased region" description="Polar residues" evidence="1">
    <location>
        <begin position="70"/>
        <end position="86"/>
    </location>
</feature>
<feature type="compositionally biased region" description="Low complexity" evidence="1">
    <location>
        <begin position="52"/>
        <end position="69"/>
    </location>
</feature>